<dbReference type="InterPro" id="IPR004035">
    <property type="entry name" value="Endouclease-III_FeS-bd_BS"/>
</dbReference>
<evidence type="ECO:0000256" key="3">
    <source>
        <dbReference type="ARBA" id="ARBA00022723"/>
    </source>
</evidence>
<dbReference type="STRING" id="448386.A0A2V3IK48"/>
<sequence length="371" mass="41428">MLSFASLSLIGKCESVIMTGNRSDFNGKRKRYALKPSSSALSHSLNTLRSSKRRNAIAKLENQVVDTAIHENGQGIAHPTLMVEEESTKGVQQKAAQAGTDEKPTVYARLRIRPQIPDYSIDIEDSHCLPQPPSSNEAYETLEKLHSFYRGKLSTASHPKTKRRKDLLDSLIATILSQATSNTNSSRAFAALKGAFPTWEDAMHTGATEMEEHIRCGGLAKAKSRVIHTILRQLYDTQGKCSLDFLWDLDTEEAKRVLCRFHGVGPKTASCVLMFGMQRGEFPVDTHIRRIAARIGWMPINSSAEQTYQVLNSCVPDDIKHDLHVMLIEHGRKTCKARNPKCEECPLAKGCPSRLQLQSEAERQKQARKAF</sequence>
<keyword evidence="12" id="KW-1185">Reference proteome</keyword>
<gene>
    <name evidence="11" type="ORF">BWQ96_07830</name>
</gene>
<dbReference type="CDD" id="cd00056">
    <property type="entry name" value="ENDO3c"/>
    <property type="match status" value="1"/>
</dbReference>
<dbReference type="PANTHER" id="PTHR47203:SF1">
    <property type="entry name" value="HYPOTHETICAL BASE EXCISION DNA REPAIR PROTEIN (EUROFUNG)"/>
    <property type="match status" value="1"/>
</dbReference>
<evidence type="ECO:0000259" key="10">
    <source>
        <dbReference type="SMART" id="SM00478"/>
    </source>
</evidence>
<dbReference type="GO" id="GO:0051539">
    <property type="term" value="F:4 iron, 4 sulfur cluster binding"/>
    <property type="evidence" value="ECO:0007669"/>
    <property type="project" value="InterPro"/>
</dbReference>
<evidence type="ECO:0000256" key="5">
    <source>
        <dbReference type="ARBA" id="ARBA00022801"/>
    </source>
</evidence>
<dbReference type="GO" id="GO:0140097">
    <property type="term" value="F:catalytic activity, acting on DNA"/>
    <property type="evidence" value="ECO:0007669"/>
    <property type="project" value="UniProtKB-ARBA"/>
</dbReference>
<evidence type="ECO:0000313" key="11">
    <source>
        <dbReference type="EMBL" id="PXF42452.1"/>
    </source>
</evidence>
<organism evidence="11 12">
    <name type="scientific">Gracilariopsis chorda</name>
    <dbReference type="NCBI Taxonomy" id="448386"/>
    <lineage>
        <taxon>Eukaryota</taxon>
        <taxon>Rhodophyta</taxon>
        <taxon>Florideophyceae</taxon>
        <taxon>Rhodymeniophycidae</taxon>
        <taxon>Gracilariales</taxon>
        <taxon>Gracilariaceae</taxon>
        <taxon>Gracilariopsis</taxon>
    </lineage>
</organism>
<dbReference type="Gene3D" id="1.10.1670.10">
    <property type="entry name" value="Helix-hairpin-Helix base-excision DNA repair enzymes (C-terminal)"/>
    <property type="match status" value="1"/>
</dbReference>
<comment type="cofactor">
    <cofactor evidence="1">
        <name>[4Fe-4S] cluster</name>
        <dbReference type="ChEBI" id="CHEBI:49883"/>
    </cofactor>
</comment>
<dbReference type="PROSITE" id="PS00764">
    <property type="entry name" value="ENDONUCLEASE_III_1"/>
    <property type="match status" value="1"/>
</dbReference>
<dbReference type="SMART" id="SM00525">
    <property type="entry name" value="FES"/>
    <property type="match status" value="1"/>
</dbReference>
<keyword evidence="3" id="KW-0479">Metal-binding</keyword>
<proteinExistence type="inferred from homology"/>
<comment type="similarity">
    <text evidence="2">Belongs to the Nth/MutY family.</text>
</comment>
<evidence type="ECO:0000256" key="6">
    <source>
        <dbReference type="ARBA" id="ARBA00023004"/>
    </source>
</evidence>
<evidence type="ECO:0000256" key="2">
    <source>
        <dbReference type="ARBA" id="ARBA00008343"/>
    </source>
</evidence>
<feature type="domain" description="HhH-GPD" evidence="10">
    <location>
        <begin position="176"/>
        <end position="333"/>
    </location>
</feature>
<comment type="caution">
    <text evidence="11">The sequence shown here is derived from an EMBL/GenBank/DDBJ whole genome shotgun (WGS) entry which is preliminary data.</text>
</comment>
<dbReference type="GO" id="GO:0046872">
    <property type="term" value="F:metal ion binding"/>
    <property type="evidence" value="ECO:0007669"/>
    <property type="project" value="UniProtKB-KW"/>
</dbReference>
<dbReference type="SUPFAM" id="SSF48150">
    <property type="entry name" value="DNA-glycosylase"/>
    <property type="match status" value="1"/>
</dbReference>
<evidence type="ECO:0000256" key="4">
    <source>
        <dbReference type="ARBA" id="ARBA00022763"/>
    </source>
</evidence>
<evidence type="ECO:0000256" key="9">
    <source>
        <dbReference type="ARBA" id="ARBA00023295"/>
    </source>
</evidence>
<dbReference type="EMBL" id="NBIV01000163">
    <property type="protein sequence ID" value="PXF42452.1"/>
    <property type="molecule type" value="Genomic_DNA"/>
</dbReference>
<evidence type="ECO:0000256" key="1">
    <source>
        <dbReference type="ARBA" id="ARBA00001966"/>
    </source>
</evidence>
<keyword evidence="7" id="KW-0411">Iron-sulfur</keyword>
<dbReference type="GO" id="GO:0016798">
    <property type="term" value="F:hydrolase activity, acting on glycosyl bonds"/>
    <property type="evidence" value="ECO:0007669"/>
    <property type="project" value="UniProtKB-KW"/>
</dbReference>
<dbReference type="Proteomes" id="UP000247409">
    <property type="component" value="Unassembled WGS sequence"/>
</dbReference>
<accession>A0A2V3IK48</accession>
<keyword evidence="5" id="KW-0378">Hydrolase</keyword>
<protein>
    <submittedName>
        <fullName evidence="11">Putative DNA glycosylase</fullName>
    </submittedName>
</protein>
<dbReference type="OrthoDB" id="5607at2759"/>
<dbReference type="InterPro" id="IPR023170">
    <property type="entry name" value="HhH_base_excis_C"/>
</dbReference>
<dbReference type="Gene3D" id="1.10.340.30">
    <property type="entry name" value="Hypothetical protein, domain 2"/>
    <property type="match status" value="1"/>
</dbReference>
<keyword evidence="6" id="KW-0408">Iron</keyword>
<keyword evidence="4" id="KW-0227">DNA damage</keyword>
<dbReference type="SMART" id="SM00478">
    <property type="entry name" value="ENDO3c"/>
    <property type="match status" value="1"/>
</dbReference>
<dbReference type="InterPro" id="IPR003265">
    <property type="entry name" value="HhH-GPD_domain"/>
</dbReference>
<keyword evidence="9" id="KW-0326">Glycosidase</keyword>
<reference evidence="11 12" key="1">
    <citation type="journal article" date="2018" name="Mol. Biol. Evol.">
        <title>Analysis of the draft genome of the red seaweed Gracilariopsis chorda provides insights into genome size evolution in Rhodophyta.</title>
        <authorList>
            <person name="Lee J."/>
            <person name="Yang E.C."/>
            <person name="Graf L."/>
            <person name="Yang J.H."/>
            <person name="Qiu H."/>
            <person name="Zel Zion U."/>
            <person name="Chan C.X."/>
            <person name="Stephens T.G."/>
            <person name="Weber A.P.M."/>
            <person name="Boo G.H."/>
            <person name="Boo S.M."/>
            <person name="Kim K.M."/>
            <person name="Shin Y."/>
            <person name="Jung M."/>
            <person name="Lee S.J."/>
            <person name="Yim H.S."/>
            <person name="Lee J.H."/>
            <person name="Bhattacharya D."/>
            <person name="Yoon H.S."/>
        </authorList>
    </citation>
    <scope>NUCLEOTIDE SEQUENCE [LARGE SCALE GENOMIC DNA]</scope>
    <source>
        <strain evidence="11 12">SKKU-2015</strain>
        <tissue evidence="11">Whole body</tissue>
    </source>
</reference>
<dbReference type="InterPro" id="IPR003651">
    <property type="entry name" value="Endonuclease3_FeS-loop_motif"/>
</dbReference>
<name>A0A2V3IK48_9FLOR</name>
<dbReference type="PANTHER" id="PTHR47203">
    <property type="match status" value="1"/>
</dbReference>
<dbReference type="Pfam" id="PF00730">
    <property type="entry name" value="HhH-GPD"/>
    <property type="match status" value="1"/>
</dbReference>
<dbReference type="AlphaFoldDB" id="A0A2V3IK48"/>
<keyword evidence="8" id="KW-0234">DNA repair</keyword>
<evidence type="ECO:0000256" key="7">
    <source>
        <dbReference type="ARBA" id="ARBA00023014"/>
    </source>
</evidence>
<evidence type="ECO:0000313" key="12">
    <source>
        <dbReference type="Proteomes" id="UP000247409"/>
    </source>
</evidence>
<dbReference type="Pfam" id="PF10576">
    <property type="entry name" value="EndIII_4Fe-2S"/>
    <property type="match status" value="1"/>
</dbReference>
<evidence type="ECO:0000256" key="8">
    <source>
        <dbReference type="ARBA" id="ARBA00023204"/>
    </source>
</evidence>
<dbReference type="InterPro" id="IPR011257">
    <property type="entry name" value="DNA_glycosylase"/>
</dbReference>
<dbReference type="GO" id="GO:0006284">
    <property type="term" value="P:base-excision repair"/>
    <property type="evidence" value="ECO:0007669"/>
    <property type="project" value="InterPro"/>
</dbReference>